<dbReference type="InterPro" id="IPR057483">
    <property type="entry name" value="MSL2/3_TM_dom"/>
</dbReference>
<dbReference type="AlphaFoldDB" id="A0A835LYA3"/>
<accession>A0A835LYA3</accession>
<comment type="subcellular location">
    <subcellularLocation>
        <location evidence="1">Membrane</location>
        <topology evidence="1">Multi-pass membrane protein</topology>
    </subcellularLocation>
</comment>
<reference evidence="4 5" key="1">
    <citation type="submission" date="2020-10" db="EMBL/GenBank/DDBJ databases">
        <title>The Coptis chinensis genome and diversification of protoberbering-type alkaloids.</title>
        <authorList>
            <person name="Wang B."/>
            <person name="Shu S."/>
            <person name="Song C."/>
            <person name="Liu Y."/>
        </authorList>
    </citation>
    <scope>NUCLEOTIDE SEQUENCE [LARGE SCALE GENOMIC DNA]</scope>
    <source>
        <strain evidence="4">HL-2020</strain>
        <tissue evidence="4">Leaf</tissue>
    </source>
</reference>
<dbReference type="Proteomes" id="UP000631114">
    <property type="component" value="Unassembled WGS sequence"/>
</dbReference>
<comment type="similarity">
    <text evidence="2">Belongs to the MscS (TC 1.A.23) family.</text>
</comment>
<evidence type="ECO:0000259" key="3">
    <source>
        <dbReference type="Pfam" id="PF25237"/>
    </source>
</evidence>
<name>A0A835LYA3_9MAGN</name>
<evidence type="ECO:0000313" key="4">
    <source>
        <dbReference type="EMBL" id="KAF9612758.1"/>
    </source>
</evidence>
<dbReference type="InterPro" id="IPR045042">
    <property type="entry name" value="YnaI-like"/>
</dbReference>
<dbReference type="PANTHER" id="PTHR43634:SF2">
    <property type="entry name" value="LOW CONDUCTANCE MECHANOSENSITIVE CHANNEL YNAI"/>
    <property type="match status" value="1"/>
</dbReference>
<gene>
    <name evidence="4" type="ORF">IFM89_003768</name>
</gene>
<protein>
    <recommendedName>
        <fullName evidence="3">Mechanosensitive channel protein 2/3 transmembrane domain-containing protein</fullName>
    </recommendedName>
</protein>
<dbReference type="GO" id="GO:0016020">
    <property type="term" value="C:membrane"/>
    <property type="evidence" value="ECO:0007669"/>
    <property type="project" value="UniProtKB-SubCell"/>
</dbReference>
<dbReference type="EMBL" id="JADFTS010000003">
    <property type="protein sequence ID" value="KAF9612758.1"/>
    <property type="molecule type" value="Genomic_DNA"/>
</dbReference>
<dbReference type="PANTHER" id="PTHR43634">
    <property type="entry name" value="OW CONDUCTANCE MECHANOSENSITIVE CHANNEL"/>
    <property type="match status" value="1"/>
</dbReference>
<evidence type="ECO:0000313" key="5">
    <source>
        <dbReference type="Proteomes" id="UP000631114"/>
    </source>
</evidence>
<comment type="caution">
    <text evidence="4">The sequence shown here is derived from an EMBL/GenBank/DDBJ whole genome shotgun (WGS) entry which is preliminary data.</text>
</comment>
<evidence type="ECO:0000256" key="1">
    <source>
        <dbReference type="ARBA" id="ARBA00004141"/>
    </source>
</evidence>
<evidence type="ECO:0000256" key="2">
    <source>
        <dbReference type="ARBA" id="ARBA00008017"/>
    </source>
</evidence>
<dbReference type="Pfam" id="PF25237">
    <property type="entry name" value="MSL2_3"/>
    <property type="match status" value="1"/>
</dbReference>
<keyword evidence="5" id="KW-1185">Reference proteome</keyword>
<organism evidence="4 5">
    <name type="scientific">Coptis chinensis</name>
    <dbReference type="NCBI Taxonomy" id="261450"/>
    <lineage>
        <taxon>Eukaryota</taxon>
        <taxon>Viridiplantae</taxon>
        <taxon>Streptophyta</taxon>
        <taxon>Embryophyta</taxon>
        <taxon>Tracheophyta</taxon>
        <taxon>Spermatophyta</taxon>
        <taxon>Magnoliopsida</taxon>
        <taxon>Ranunculales</taxon>
        <taxon>Ranunculaceae</taxon>
        <taxon>Coptidoideae</taxon>
        <taxon>Coptis</taxon>
    </lineage>
</organism>
<dbReference type="OrthoDB" id="1737516at2759"/>
<feature type="domain" description="Mechanosensitive channel protein 2/3 transmembrane" evidence="3">
    <location>
        <begin position="136"/>
        <end position="212"/>
    </location>
</feature>
<sequence>MLSPQLTLLGLLNYLIRIQRLDALSLRLSESANMPIYSYTSRNNVFKCHSFFIPGQANEIPILKTAVTVVSRSCNMYGGSPLVLRLIPAVSIIAFAVWGLAPFPRHSKNIFLRVLLIFLLRTWLQHNVSSWKKSSTHYVMSSYIQPLLVDRSITCLQTILYVSFSSICLILCFCRALDPISLPSEASQLVKQRLLNFVRSLSTILAFAYCLSR</sequence>
<proteinExistence type="inferred from homology"/>